<dbReference type="Proteomes" id="UP000003022">
    <property type="component" value="Unassembled WGS sequence"/>
</dbReference>
<dbReference type="CDD" id="cd01107">
    <property type="entry name" value="HTH_BmrR"/>
    <property type="match status" value="1"/>
</dbReference>
<name>F3NH96_9ACTN</name>
<evidence type="ECO:0000256" key="1">
    <source>
        <dbReference type="ARBA" id="ARBA00023125"/>
    </source>
</evidence>
<dbReference type="InterPro" id="IPR047057">
    <property type="entry name" value="MerR_fam"/>
</dbReference>
<reference evidence="4 5" key="1">
    <citation type="journal article" date="2011" name="J. Bacteriol.">
        <title>Draft genome sequence of the marine bacterium Streptomyces griseoaurantiacus M045, which produces novel manumycin-type antibiotics with a pABA core component.</title>
        <authorList>
            <person name="Li F."/>
            <person name="Jiang P."/>
            <person name="Zheng H."/>
            <person name="Wang S."/>
            <person name="Zhao G."/>
            <person name="Qin S."/>
            <person name="Liu Z."/>
        </authorList>
    </citation>
    <scope>NUCLEOTIDE SEQUENCE [LARGE SCALE GENOMIC DNA]</scope>
    <source>
        <strain evidence="4 5">M045</strain>
    </source>
</reference>
<keyword evidence="2" id="KW-0175">Coiled coil</keyword>
<dbReference type="SUPFAM" id="SSF55136">
    <property type="entry name" value="Probable bacterial effector-binding domain"/>
    <property type="match status" value="1"/>
</dbReference>
<evidence type="ECO:0000259" key="3">
    <source>
        <dbReference type="PROSITE" id="PS50937"/>
    </source>
</evidence>
<feature type="coiled-coil region" evidence="2">
    <location>
        <begin position="95"/>
        <end position="122"/>
    </location>
</feature>
<gene>
    <name evidence="4" type="ORF">SGM_2510</name>
</gene>
<dbReference type="STRING" id="996637.SGM_2510"/>
<dbReference type="PANTHER" id="PTHR30204:SF97">
    <property type="entry name" value="MERR FAMILY REGULATORY PROTEIN"/>
    <property type="match status" value="1"/>
</dbReference>
<dbReference type="InterPro" id="IPR010499">
    <property type="entry name" value="AraC_E-bd"/>
</dbReference>
<dbReference type="PROSITE" id="PS50937">
    <property type="entry name" value="HTH_MERR_2"/>
    <property type="match status" value="1"/>
</dbReference>
<organism evidence="4 5">
    <name type="scientific">Streptomyces griseoaurantiacus M045</name>
    <dbReference type="NCBI Taxonomy" id="996637"/>
    <lineage>
        <taxon>Bacteria</taxon>
        <taxon>Bacillati</taxon>
        <taxon>Actinomycetota</taxon>
        <taxon>Actinomycetes</taxon>
        <taxon>Kitasatosporales</taxon>
        <taxon>Streptomycetaceae</taxon>
        <taxon>Streptomyces</taxon>
        <taxon>Streptomyces aurantiacus group</taxon>
    </lineage>
</organism>
<evidence type="ECO:0000313" key="4">
    <source>
        <dbReference type="EMBL" id="EGG47223.1"/>
    </source>
</evidence>
<proteinExistence type="predicted"/>
<dbReference type="Gene3D" id="3.20.80.10">
    <property type="entry name" value="Regulatory factor, effector binding domain"/>
    <property type="match status" value="1"/>
</dbReference>
<keyword evidence="5" id="KW-1185">Reference proteome</keyword>
<dbReference type="eggNOG" id="COG0789">
    <property type="taxonomic scope" value="Bacteria"/>
</dbReference>
<dbReference type="Pfam" id="PF06445">
    <property type="entry name" value="GyrI-like"/>
    <property type="match status" value="1"/>
</dbReference>
<feature type="domain" description="HTH merR-type" evidence="3">
    <location>
        <begin position="10"/>
        <end position="80"/>
    </location>
</feature>
<dbReference type="PANTHER" id="PTHR30204">
    <property type="entry name" value="REDOX-CYCLING DRUG-SENSING TRANSCRIPTIONAL ACTIVATOR SOXR"/>
    <property type="match status" value="1"/>
</dbReference>
<sequence length="282" mass="30872">MSGGRLGDIMFTIGDFARHGRVSVRMLRHYDATGLLRPAHVDPASGYRHYTAAQLARLNRIIALKDLGFTLRQVRDIVDEKVGAEELRGMLRLRRAELETAVSAARARLVQVEARLRAIESEGHMPTNDVVLKEVPALRVAELTSTAAGFGPADIGPVITPLYEELFRRLEAAGVTPTGPGVAYYEDAPDGEGRITVHAAVQVSAPLQDGEFRVLDLPPLDKAATIVHRGSMDDVLSTAQVLARWTDAHGYRPTGYPREISLECPPEREAWVTELQAPVTRA</sequence>
<dbReference type="InterPro" id="IPR009061">
    <property type="entry name" value="DNA-bd_dom_put_sf"/>
</dbReference>
<protein>
    <submittedName>
        <fullName evidence="4">MerR family transcriptional regulator</fullName>
    </submittedName>
</protein>
<dbReference type="InterPro" id="IPR011256">
    <property type="entry name" value="Reg_factor_effector_dom_sf"/>
</dbReference>
<dbReference type="AlphaFoldDB" id="F3NH96"/>
<comment type="caution">
    <text evidence="4">The sequence shown here is derived from an EMBL/GenBank/DDBJ whole genome shotgun (WGS) entry which is preliminary data.</text>
</comment>
<evidence type="ECO:0000256" key="2">
    <source>
        <dbReference type="SAM" id="Coils"/>
    </source>
</evidence>
<dbReference type="EMBL" id="AEYX01000033">
    <property type="protein sequence ID" value="EGG47223.1"/>
    <property type="molecule type" value="Genomic_DNA"/>
</dbReference>
<dbReference type="Gene3D" id="1.10.1660.10">
    <property type="match status" value="1"/>
</dbReference>
<dbReference type="SUPFAM" id="SSF46955">
    <property type="entry name" value="Putative DNA-binding domain"/>
    <property type="match status" value="1"/>
</dbReference>
<dbReference type="GO" id="GO:0003677">
    <property type="term" value="F:DNA binding"/>
    <property type="evidence" value="ECO:0007669"/>
    <property type="project" value="UniProtKB-KW"/>
</dbReference>
<dbReference type="eggNOG" id="COG4978">
    <property type="taxonomic scope" value="Bacteria"/>
</dbReference>
<evidence type="ECO:0000313" key="5">
    <source>
        <dbReference type="Proteomes" id="UP000003022"/>
    </source>
</evidence>
<keyword evidence="1" id="KW-0238">DNA-binding</keyword>
<dbReference type="SMART" id="SM00422">
    <property type="entry name" value="HTH_MERR"/>
    <property type="match status" value="1"/>
</dbReference>
<dbReference type="GO" id="GO:0003700">
    <property type="term" value="F:DNA-binding transcription factor activity"/>
    <property type="evidence" value="ECO:0007669"/>
    <property type="project" value="InterPro"/>
</dbReference>
<dbReference type="InterPro" id="IPR029442">
    <property type="entry name" value="GyrI-like"/>
</dbReference>
<dbReference type="Pfam" id="PF13411">
    <property type="entry name" value="MerR_1"/>
    <property type="match status" value="1"/>
</dbReference>
<dbReference type="SMART" id="SM00871">
    <property type="entry name" value="AraC_E_bind"/>
    <property type="match status" value="1"/>
</dbReference>
<accession>F3NH96</accession>
<dbReference type="InterPro" id="IPR000551">
    <property type="entry name" value="MerR-type_HTH_dom"/>
</dbReference>